<dbReference type="RefSeq" id="WP_184527982.1">
    <property type="nucleotide sequence ID" value="NZ_JACHGK010000013.1"/>
</dbReference>
<evidence type="ECO:0000313" key="2">
    <source>
        <dbReference type="EMBL" id="MBB6446723.1"/>
    </source>
</evidence>
<proteinExistence type="predicted"/>
<evidence type="ECO:0000256" key="1">
    <source>
        <dbReference type="SAM" id="Phobius"/>
    </source>
</evidence>
<reference evidence="2 3" key="1">
    <citation type="submission" date="2020-08" db="EMBL/GenBank/DDBJ databases">
        <title>Genomic Encyclopedia of Type Strains, Phase IV (KMG-IV): sequencing the most valuable type-strain genomes for metagenomic binning, comparative biology and taxonomic classification.</title>
        <authorList>
            <person name="Goeker M."/>
        </authorList>
    </citation>
    <scope>NUCLEOTIDE SEQUENCE [LARGE SCALE GENOMIC DNA]</scope>
    <source>
        <strain evidence="2 3">DSM 5391</strain>
    </source>
</reference>
<accession>A0A7X0HTU3</accession>
<dbReference type="AlphaFoldDB" id="A0A7X0HTU3"/>
<feature type="transmembrane region" description="Helical" evidence="1">
    <location>
        <begin position="131"/>
        <end position="150"/>
    </location>
</feature>
<organism evidence="2 3">
    <name type="scientific">Bacillus benzoevorans</name>
    <dbReference type="NCBI Taxonomy" id="1456"/>
    <lineage>
        <taxon>Bacteria</taxon>
        <taxon>Bacillati</taxon>
        <taxon>Bacillota</taxon>
        <taxon>Bacilli</taxon>
        <taxon>Bacillales</taxon>
        <taxon>Bacillaceae</taxon>
        <taxon>Bacillus</taxon>
    </lineage>
</organism>
<feature type="transmembrane region" description="Helical" evidence="1">
    <location>
        <begin position="213"/>
        <end position="231"/>
    </location>
</feature>
<keyword evidence="3" id="KW-1185">Reference proteome</keyword>
<sequence>MVSSNLSIKQKAAGKDLYIIVGITLVTLTLFMVFNSQIMAFAKAPDESILLRTLFMAMFQFGLTGLGITVVALYRKESFLKFGLKKDHLIKAVLLSILVLIPYIIFGFATGAITTYMPFHTFFFTKELLEAGFPTSILGITIIALVWGFFEGFNYVVISDKINQRYPSKSIWLNWGAISCGIFCLLIHGMVGVTAEALTMFIMIYGMLVVKEYTGNAWGCVLIFMLFWNAIS</sequence>
<feature type="transmembrane region" description="Helical" evidence="1">
    <location>
        <begin position="17"/>
        <end position="34"/>
    </location>
</feature>
<feature type="transmembrane region" description="Helical" evidence="1">
    <location>
        <begin position="54"/>
        <end position="74"/>
    </location>
</feature>
<keyword evidence="1" id="KW-0812">Transmembrane</keyword>
<comment type="caution">
    <text evidence="2">The sequence shown here is derived from an EMBL/GenBank/DDBJ whole genome shotgun (WGS) entry which is preliminary data.</text>
</comment>
<evidence type="ECO:0000313" key="3">
    <source>
        <dbReference type="Proteomes" id="UP000531594"/>
    </source>
</evidence>
<gene>
    <name evidence="2" type="ORF">HNR53_003387</name>
</gene>
<keyword evidence="1" id="KW-0472">Membrane</keyword>
<feature type="transmembrane region" description="Helical" evidence="1">
    <location>
        <begin position="94"/>
        <end position="119"/>
    </location>
</feature>
<name>A0A7X0HTU3_9BACI</name>
<protein>
    <submittedName>
        <fullName evidence="2">Magnesium-transporting ATPase (P-type)</fullName>
    </submittedName>
</protein>
<keyword evidence="1" id="KW-1133">Transmembrane helix</keyword>
<dbReference type="Proteomes" id="UP000531594">
    <property type="component" value="Unassembled WGS sequence"/>
</dbReference>
<feature type="transmembrane region" description="Helical" evidence="1">
    <location>
        <begin position="171"/>
        <end position="193"/>
    </location>
</feature>
<dbReference type="EMBL" id="JACHGK010000013">
    <property type="protein sequence ID" value="MBB6446723.1"/>
    <property type="molecule type" value="Genomic_DNA"/>
</dbReference>